<comment type="caution">
    <text evidence="2">The sequence shown here is derived from an EMBL/GenBank/DDBJ whole genome shotgun (WGS) entry which is preliminary data.</text>
</comment>
<dbReference type="PANTHER" id="PTHR23020:SF41">
    <property type="entry name" value="AMINOGLYCOSIDE PHOSPHOTRANSFERASE DOMAIN-CONTAINING PROTEIN"/>
    <property type="match status" value="1"/>
</dbReference>
<proteinExistence type="predicted"/>
<dbReference type="InterPro" id="IPR052961">
    <property type="entry name" value="Oxido-Kinase-like_Enzymes"/>
</dbReference>
<feature type="domain" description="CHK kinase-like" evidence="1">
    <location>
        <begin position="121"/>
        <end position="294"/>
    </location>
</feature>
<dbReference type="SMART" id="SM00587">
    <property type="entry name" value="CHK"/>
    <property type="match status" value="1"/>
</dbReference>
<dbReference type="InterPro" id="IPR015897">
    <property type="entry name" value="CHK_kinase-like"/>
</dbReference>
<gene>
    <name evidence="2" type="ORF">Daus18300_003585</name>
</gene>
<evidence type="ECO:0000313" key="3">
    <source>
        <dbReference type="Proteomes" id="UP001583177"/>
    </source>
</evidence>
<reference evidence="2 3" key="1">
    <citation type="journal article" date="2024" name="IMA Fungus">
        <title>IMA Genome - F19 : A genome assembly and annotation guide to empower mycologists, including annotated draft genome sequences of Ceratocystis pirilliformis, Diaporthe australafricana, Fusarium ophioides, Paecilomyces lecythidis, and Sporothrix stenoceras.</title>
        <authorList>
            <person name="Aylward J."/>
            <person name="Wilson A.M."/>
            <person name="Visagie C.M."/>
            <person name="Spraker J."/>
            <person name="Barnes I."/>
            <person name="Buitendag C."/>
            <person name="Ceriani C."/>
            <person name="Del Mar Angel L."/>
            <person name="du Plessis D."/>
            <person name="Fuchs T."/>
            <person name="Gasser K."/>
            <person name="Kramer D."/>
            <person name="Li W."/>
            <person name="Munsamy K."/>
            <person name="Piso A."/>
            <person name="Price J.L."/>
            <person name="Sonnekus B."/>
            <person name="Thomas C."/>
            <person name="van der Nest A."/>
            <person name="van Dijk A."/>
            <person name="van Heerden A."/>
            <person name="van Vuuren N."/>
            <person name="Yilmaz N."/>
            <person name="Duong T.A."/>
            <person name="van der Merwe N.A."/>
            <person name="Wingfield M.J."/>
            <person name="Wingfield B.D."/>
        </authorList>
    </citation>
    <scope>NUCLEOTIDE SEQUENCE [LARGE SCALE GENOMIC DNA]</scope>
    <source>
        <strain evidence="2 3">CMW 18300</strain>
    </source>
</reference>
<dbReference type="Proteomes" id="UP001583177">
    <property type="component" value="Unassembled WGS sequence"/>
</dbReference>
<accession>A0ABR3XF29</accession>
<dbReference type="Gene3D" id="3.90.1200.10">
    <property type="match status" value="1"/>
</dbReference>
<dbReference type="InterPro" id="IPR004119">
    <property type="entry name" value="EcKL"/>
</dbReference>
<dbReference type="SUPFAM" id="SSF56112">
    <property type="entry name" value="Protein kinase-like (PK-like)"/>
    <property type="match status" value="1"/>
</dbReference>
<dbReference type="EMBL" id="JAWRVE010000022">
    <property type="protein sequence ID" value="KAL1874566.1"/>
    <property type="molecule type" value="Genomic_DNA"/>
</dbReference>
<sequence>MSTTTTEELPLVPEGITPAWLGVKLGHKIKSLENTRNIFGTASKLFYTITYEDENDADESKPKHVCIKGVFSPEMVEQQPWTVSLAQREAEFFSKIASSIQGSMLYPKSWWGGVSEKQGIAIMNDLVHEGCTFAPEVATYSVELVKNGVEQLAGLHARYWGQSQEDHPWIWNNYDPAMKFMCVPWHDVVREPGRPKLPDYLMDGARCNEALDRYYAERNPRFRTLLHGDTHLGNVYFTDDGRIGFLDWSAFHFGSCFHDIAYHMTSMLSVEDRRAHEMEILDHYLESLHRKGGPKFDRNDPELMTEYRRSFMTNVVWLICPAALQTKERVHSFVERTVAAYNDHKVIDVILNQPKPSVAA</sequence>
<dbReference type="Pfam" id="PF02958">
    <property type="entry name" value="EcKL"/>
    <property type="match status" value="1"/>
</dbReference>
<name>A0ABR3XF29_9PEZI</name>
<protein>
    <recommendedName>
        <fullName evidence="1">CHK kinase-like domain-containing protein</fullName>
    </recommendedName>
</protein>
<dbReference type="InterPro" id="IPR011009">
    <property type="entry name" value="Kinase-like_dom_sf"/>
</dbReference>
<dbReference type="PANTHER" id="PTHR23020">
    <property type="entry name" value="UNCHARACTERIZED NUCLEAR HORMONE RECEPTOR-RELATED"/>
    <property type="match status" value="1"/>
</dbReference>
<evidence type="ECO:0000313" key="2">
    <source>
        <dbReference type="EMBL" id="KAL1874566.1"/>
    </source>
</evidence>
<evidence type="ECO:0000259" key="1">
    <source>
        <dbReference type="SMART" id="SM00587"/>
    </source>
</evidence>
<organism evidence="2 3">
    <name type="scientific">Diaporthe australafricana</name>
    <dbReference type="NCBI Taxonomy" id="127596"/>
    <lineage>
        <taxon>Eukaryota</taxon>
        <taxon>Fungi</taxon>
        <taxon>Dikarya</taxon>
        <taxon>Ascomycota</taxon>
        <taxon>Pezizomycotina</taxon>
        <taxon>Sordariomycetes</taxon>
        <taxon>Sordariomycetidae</taxon>
        <taxon>Diaporthales</taxon>
        <taxon>Diaporthaceae</taxon>
        <taxon>Diaporthe</taxon>
    </lineage>
</organism>
<keyword evidence="3" id="KW-1185">Reference proteome</keyword>